<evidence type="ECO:0000256" key="1">
    <source>
        <dbReference type="ARBA" id="ARBA00022532"/>
    </source>
</evidence>
<dbReference type="Proteomes" id="UP001138751">
    <property type="component" value="Unassembled WGS sequence"/>
</dbReference>
<dbReference type="Pfam" id="PF13607">
    <property type="entry name" value="Succ_CoA_lig"/>
    <property type="match status" value="1"/>
</dbReference>
<proteinExistence type="predicted"/>
<dbReference type="GO" id="GO:0006099">
    <property type="term" value="P:tricarboxylic acid cycle"/>
    <property type="evidence" value="ECO:0007669"/>
    <property type="project" value="UniProtKB-KW"/>
</dbReference>
<dbReference type="EMBL" id="JAAEDM010000007">
    <property type="protein sequence ID" value="MBR0670478.1"/>
    <property type="molecule type" value="Genomic_DNA"/>
</dbReference>
<keyword evidence="1" id="KW-0816">Tricarboxylic acid cycle</keyword>
<dbReference type="InterPro" id="IPR032875">
    <property type="entry name" value="Succ_CoA_lig_flav_dom"/>
</dbReference>
<comment type="caution">
    <text evidence="6">The sequence shown here is derived from an EMBL/GenBank/DDBJ whole genome shotgun (WGS) entry which is preliminary data.</text>
</comment>
<evidence type="ECO:0000259" key="5">
    <source>
        <dbReference type="SMART" id="SM00881"/>
    </source>
</evidence>
<evidence type="ECO:0000313" key="6">
    <source>
        <dbReference type="EMBL" id="MBR0670478.1"/>
    </source>
</evidence>
<sequence>MTSASRVNATTHRAQNLERLFEPASVAVLGASGVASKAGGRPIAYLRETGFAGRVYPINPRHASLFGFDCYPSLEALPEVPDLVVVAIPARGVLPAVREAAALGVGAMVIYTSGFAEVGLEGSEVQREIHEICETTGLVVCGPNCQGIANLYNGLAVNFSTALSEGQPKPGPIGIVSQSGLVGALIASECMSRSVGLGYLVSTGNEAGFEIADAISYMAEDKRIRVITGYVESIRDVGRFRAAALKARVNGTPIVLIKSGKSPEAARAAASHTGALAGSARLHEALFQELGIIAVDNLEALIDATLTFGAGLPAPAGRRVAIFGNSGGFNVLCTDDLGRFGLELAPLAEATLAEIARHLPGYLAAQNPIDLATVPQTDPKTTRRLLQLVAEDPNVDIVISVLGAIRGGADALIAELADYARGASKPMVAAWMASAPSGFAALSAAGIPVFPDPSRAARAARHLLDGTSAAAPANIPPARDVEPVSAVVRSMRAAGELTAGEVALLPALGALGLRVPHMARARTPEEAEAAFTRLGVERVAVKIDSPDIAHKTDVGGVVLGVSSPEACAEATRSILASVGTRAKDARIDGVLLAEMARGSAEIVIGIKKDPLLGAFVGVGLGGVFVEILGDIAFRAAPFDERIALALLRQLKGWPLLEGTRSLPLLDVEALACVVAAISQLAAALPEIEELDLNPVLVGRAGEGVTIVDALMRLTPPV</sequence>
<reference evidence="6" key="1">
    <citation type="submission" date="2020-01" db="EMBL/GenBank/DDBJ databases">
        <authorList>
            <person name="Rat A."/>
        </authorList>
    </citation>
    <scope>NUCLEOTIDE SEQUENCE</scope>
    <source>
        <strain evidence="6">LMG 31231</strain>
    </source>
</reference>
<dbReference type="PANTHER" id="PTHR43334">
    <property type="entry name" value="ACETATE--COA LIGASE [ADP-FORMING]"/>
    <property type="match status" value="1"/>
</dbReference>
<protein>
    <submittedName>
        <fullName evidence="6">Acetate--CoA ligase family protein</fullName>
    </submittedName>
</protein>
<evidence type="ECO:0000256" key="2">
    <source>
        <dbReference type="ARBA" id="ARBA00022598"/>
    </source>
</evidence>
<dbReference type="GO" id="GO:0016874">
    <property type="term" value="F:ligase activity"/>
    <property type="evidence" value="ECO:0007669"/>
    <property type="project" value="UniProtKB-KW"/>
</dbReference>
<dbReference type="InterPro" id="IPR016102">
    <property type="entry name" value="Succinyl-CoA_synth-like"/>
</dbReference>
<organism evidence="6 7">
    <name type="scientific">Neoroseomonas soli</name>
    <dbReference type="NCBI Taxonomy" id="1081025"/>
    <lineage>
        <taxon>Bacteria</taxon>
        <taxon>Pseudomonadati</taxon>
        <taxon>Pseudomonadota</taxon>
        <taxon>Alphaproteobacteria</taxon>
        <taxon>Acetobacterales</taxon>
        <taxon>Acetobacteraceae</taxon>
        <taxon>Neoroseomonas</taxon>
    </lineage>
</organism>
<dbReference type="Gene3D" id="3.30.470.20">
    <property type="entry name" value="ATP-grasp fold, B domain"/>
    <property type="match status" value="1"/>
</dbReference>
<dbReference type="Pfam" id="PF13380">
    <property type="entry name" value="CoA_binding_2"/>
    <property type="match status" value="1"/>
</dbReference>
<keyword evidence="4" id="KW-0067">ATP-binding</keyword>
<evidence type="ECO:0000256" key="3">
    <source>
        <dbReference type="ARBA" id="ARBA00022741"/>
    </source>
</evidence>
<dbReference type="SUPFAM" id="SSF52210">
    <property type="entry name" value="Succinyl-CoA synthetase domains"/>
    <property type="match status" value="2"/>
</dbReference>
<dbReference type="Gene3D" id="3.30.1490.20">
    <property type="entry name" value="ATP-grasp fold, A domain"/>
    <property type="match status" value="1"/>
</dbReference>
<keyword evidence="7" id="KW-1185">Reference proteome</keyword>
<dbReference type="RefSeq" id="WP_211860840.1">
    <property type="nucleotide sequence ID" value="NZ_JAAEDM010000007.1"/>
</dbReference>
<accession>A0A9X9WTJ9</accession>
<feature type="domain" description="CoA-binding" evidence="5">
    <location>
        <begin position="20"/>
        <end position="115"/>
    </location>
</feature>
<keyword evidence="3" id="KW-0547">Nucleotide-binding</keyword>
<dbReference type="SMART" id="SM00881">
    <property type="entry name" value="CoA_binding"/>
    <property type="match status" value="1"/>
</dbReference>
<dbReference type="SUPFAM" id="SSF56059">
    <property type="entry name" value="Glutathione synthetase ATP-binding domain-like"/>
    <property type="match status" value="1"/>
</dbReference>
<gene>
    <name evidence="6" type="ORF">GXW76_04780</name>
</gene>
<dbReference type="Gene3D" id="3.40.50.261">
    <property type="entry name" value="Succinyl-CoA synthetase domains"/>
    <property type="match status" value="2"/>
</dbReference>
<dbReference type="InterPro" id="IPR013815">
    <property type="entry name" value="ATP_grasp_subdomain_1"/>
</dbReference>
<dbReference type="GO" id="GO:0005524">
    <property type="term" value="F:ATP binding"/>
    <property type="evidence" value="ECO:0007669"/>
    <property type="project" value="UniProtKB-KW"/>
</dbReference>
<keyword evidence="2 6" id="KW-0436">Ligase</keyword>
<dbReference type="Pfam" id="PF13549">
    <property type="entry name" value="ATP-grasp_5"/>
    <property type="match status" value="1"/>
</dbReference>
<dbReference type="InterPro" id="IPR036291">
    <property type="entry name" value="NAD(P)-bd_dom_sf"/>
</dbReference>
<dbReference type="InterPro" id="IPR051538">
    <property type="entry name" value="Acyl-CoA_Synth/Transferase"/>
</dbReference>
<dbReference type="PANTHER" id="PTHR43334:SF1">
    <property type="entry name" value="3-HYDROXYPROPIONATE--COA LIGASE [ADP-FORMING]"/>
    <property type="match status" value="1"/>
</dbReference>
<dbReference type="SUPFAM" id="SSF51735">
    <property type="entry name" value="NAD(P)-binding Rossmann-fold domains"/>
    <property type="match status" value="1"/>
</dbReference>
<dbReference type="AlphaFoldDB" id="A0A9X9WTJ9"/>
<evidence type="ECO:0000256" key="4">
    <source>
        <dbReference type="ARBA" id="ARBA00022840"/>
    </source>
</evidence>
<reference evidence="6" key="2">
    <citation type="journal article" date="2021" name="Syst. Appl. Microbiol.">
        <title>Roseomonas hellenica sp. nov., isolated from roots of wild-growing Alkanna tinctoria.</title>
        <authorList>
            <person name="Rat A."/>
            <person name="Naranjo H.D."/>
            <person name="Lebbe L."/>
            <person name="Cnockaert M."/>
            <person name="Krigas N."/>
            <person name="Grigoriadou K."/>
            <person name="Maloupa E."/>
            <person name="Willems A."/>
        </authorList>
    </citation>
    <scope>NUCLEOTIDE SEQUENCE</scope>
    <source>
        <strain evidence="6">LMG 31231</strain>
    </source>
</reference>
<dbReference type="Gene3D" id="3.40.50.720">
    <property type="entry name" value="NAD(P)-binding Rossmann-like Domain"/>
    <property type="match status" value="1"/>
</dbReference>
<evidence type="ECO:0000313" key="7">
    <source>
        <dbReference type="Proteomes" id="UP001138751"/>
    </source>
</evidence>
<name>A0A9X9WTJ9_9PROT</name>
<dbReference type="InterPro" id="IPR003781">
    <property type="entry name" value="CoA-bd"/>
</dbReference>